<gene>
    <name evidence="1" type="ORF">UFOVP337_15</name>
</gene>
<evidence type="ECO:0000313" key="1">
    <source>
        <dbReference type="EMBL" id="CAB4139090.1"/>
    </source>
</evidence>
<proteinExistence type="predicted"/>
<dbReference type="InterPro" id="IPR021739">
    <property type="entry name" value="SaV-like"/>
</dbReference>
<dbReference type="EMBL" id="LR796354">
    <property type="protein sequence ID" value="CAB4139090.1"/>
    <property type="molecule type" value="Genomic_DNA"/>
</dbReference>
<name>A0A6J5M288_9CAUD</name>
<dbReference type="Pfam" id="PF11753">
    <property type="entry name" value="DUF3310"/>
    <property type="match status" value="1"/>
</dbReference>
<reference evidence="1" key="1">
    <citation type="submission" date="2020-04" db="EMBL/GenBank/DDBJ databases">
        <authorList>
            <person name="Chiriac C."/>
            <person name="Salcher M."/>
            <person name="Ghai R."/>
            <person name="Kavagutti S V."/>
        </authorList>
    </citation>
    <scope>NUCLEOTIDE SEQUENCE</scope>
</reference>
<accession>A0A6J5M288</accession>
<protein>
    <submittedName>
        <fullName evidence="1">SaV-like</fullName>
    </submittedName>
</protein>
<sequence>MQYEQVMATQYGGNHYKDRAIQPWEVWEAYDMNGWQASALKYLLRYKDKGKPLEDLYKCLHNVQYLIAKEERKAMAKKDISNVIDHMVSELTK</sequence>
<organism evidence="1">
    <name type="scientific">uncultured Caudovirales phage</name>
    <dbReference type="NCBI Taxonomy" id="2100421"/>
    <lineage>
        <taxon>Viruses</taxon>
        <taxon>Duplodnaviria</taxon>
        <taxon>Heunggongvirae</taxon>
        <taxon>Uroviricota</taxon>
        <taxon>Caudoviricetes</taxon>
        <taxon>Peduoviridae</taxon>
        <taxon>Maltschvirus</taxon>
        <taxon>Maltschvirus maltsch</taxon>
    </lineage>
</organism>